<dbReference type="InterPro" id="IPR036390">
    <property type="entry name" value="WH_DNA-bd_sf"/>
</dbReference>
<dbReference type="RefSeq" id="WP_051679564.1">
    <property type="nucleotide sequence ID" value="NZ_CP013523.1"/>
</dbReference>
<evidence type="ECO:0000313" key="3">
    <source>
        <dbReference type="Proteomes" id="UP000078551"/>
    </source>
</evidence>
<dbReference type="PANTHER" id="PTHR43252:SF7">
    <property type="entry name" value="TRANSCRIPTIONAL REGULATOR YQJI"/>
    <property type="match status" value="1"/>
</dbReference>
<dbReference type="EMBL" id="CP013573">
    <property type="protein sequence ID" value="ANL89147.1"/>
    <property type="molecule type" value="Genomic_DNA"/>
</dbReference>
<protein>
    <submittedName>
        <fullName evidence="2">Transcriptional regulator protein</fullName>
    </submittedName>
</protein>
<name>A0ABN4QXA8_9HYPH</name>
<organism evidence="2 3">
    <name type="scientific">Rhizobium phaseoli</name>
    <dbReference type="NCBI Taxonomy" id="396"/>
    <lineage>
        <taxon>Bacteria</taxon>
        <taxon>Pseudomonadati</taxon>
        <taxon>Pseudomonadota</taxon>
        <taxon>Alphaproteobacteria</taxon>
        <taxon>Hyphomicrobiales</taxon>
        <taxon>Rhizobiaceae</taxon>
        <taxon>Rhizobium/Agrobacterium group</taxon>
        <taxon>Rhizobium</taxon>
    </lineage>
</organism>
<dbReference type="InterPro" id="IPR036388">
    <property type="entry name" value="WH-like_DNA-bd_sf"/>
</dbReference>
<feature type="domain" description="Transcription regulator PadR N-terminal" evidence="1">
    <location>
        <begin position="8"/>
        <end position="84"/>
    </location>
</feature>
<gene>
    <name evidence="2" type="ORF">AMC81_PE00904</name>
</gene>
<keyword evidence="3" id="KW-1185">Reference proteome</keyword>
<geneLocation type="plasmid" evidence="2 3">
    <name>pRphaN771e</name>
</geneLocation>
<dbReference type="Pfam" id="PF03551">
    <property type="entry name" value="PadR"/>
    <property type="match status" value="1"/>
</dbReference>
<dbReference type="SUPFAM" id="SSF46785">
    <property type="entry name" value="Winged helix' DNA-binding domain"/>
    <property type="match status" value="1"/>
</dbReference>
<evidence type="ECO:0000259" key="1">
    <source>
        <dbReference type="Pfam" id="PF03551"/>
    </source>
</evidence>
<dbReference type="InterPro" id="IPR005149">
    <property type="entry name" value="Tscrpt_reg_PadR_N"/>
</dbReference>
<reference evidence="2 3" key="1">
    <citation type="submission" date="2015-11" db="EMBL/GenBank/DDBJ databases">
        <title>The limits of bacterial species coexistence and the symbiotic plasmid transference in sympatric Rhizobium populations.</title>
        <authorList>
            <person name="Perez-Carrascal O.M."/>
            <person name="VanInsberghe D."/>
            <person name="Juarez S."/>
            <person name="Polz M.F."/>
            <person name="Vinuesa P."/>
            <person name="Gonzalez V."/>
        </authorList>
    </citation>
    <scope>NUCLEOTIDE SEQUENCE [LARGE SCALE GENOMIC DNA]</scope>
    <source>
        <strain evidence="2 3">N771</strain>
        <plasmid evidence="2 3">pRphaN771e</plasmid>
    </source>
</reference>
<sequence>MSSIRFFILSCFEEIGPTHGHHLRKEAERKRMPLWTDVTVGAVYGAIGRLASEGLLREVDRQSEGNRPARQIFEITPKGRAVLQDLRRQLLEEVWFRYDPFDLGISVAEGYDQKWLYDTLIKRREATAGLLEQRRKITRDAMQCVNGMQVWALKHSERRLAADLEFLDELIASAFEKPTLEANG</sequence>
<proteinExistence type="predicted"/>
<dbReference type="PANTHER" id="PTHR43252">
    <property type="entry name" value="TRANSCRIPTIONAL REGULATOR YQJI"/>
    <property type="match status" value="1"/>
</dbReference>
<evidence type="ECO:0000313" key="2">
    <source>
        <dbReference type="EMBL" id="ANL89147.1"/>
    </source>
</evidence>
<keyword evidence="2" id="KW-0614">Plasmid</keyword>
<accession>A0ABN4QXA8</accession>
<dbReference type="Gene3D" id="1.10.10.10">
    <property type="entry name" value="Winged helix-like DNA-binding domain superfamily/Winged helix DNA-binding domain"/>
    <property type="match status" value="1"/>
</dbReference>
<dbReference type="Proteomes" id="UP000078551">
    <property type="component" value="Plasmid pRphaN771e"/>
</dbReference>